<dbReference type="Proteomes" id="UP000019150">
    <property type="component" value="Chromosome"/>
</dbReference>
<evidence type="ECO:0000313" key="1">
    <source>
        <dbReference type="EMBL" id="AHH18680.1"/>
    </source>
</evidence>
<gene>
    <name evidence="1" type="ORF">NONO_c38960</name>
</gene>
<dbReference type="eggNOG" id="ENOG5031FA4">
    <property type="taxonomic scope" value="Bacteria"/>
</dbReference>
<dbReference type="HOGENOM" id="CLU_1702429_0_0_11"/>
<name>W5TH32_9NOCA</name>
<accession>W5TH32</accession>
<dbReference type="OrthoDB" id="5187577at2"/>
<dbReference type="KEGG" id="nno:NONO_c38960"/>
<reference evidence="1 2" key="1">
    <citation type="journal article" date="2014" name="Appl. Environ. Microbiol.">
        <title>Insights into the Microbial Degradation of Rubber and Gutta-Percha by Analysis of the Complete Genome of Nocardia nova SH22a.</title>
        <authorList>
            <person name="Luo Q."/>
            <person name="Hiessl S."/>
            <person name="Poehlein A."/>
            <person name="Daniel R."/>
            <person name="Steinbuchel A."/>
        </authorList>
    </citation>
    <scope>NUCLEOTIDE SEQUENCE [LARGE SCALE GENOMIC DNA]</scope>
    <source>
        <strain evidence="1">SH22a</strain>
    </source>
</reference>
<keyword evidence="2" id="KW-1185">Reference proteome</keyword>
<dbReference type="PATRIC" id="fig|1415166.3.peg.3997"/>
<dbReference type="RefSeq" id="WP_148306901.1">
    <property type="nucleotide sequence ID" value="NZ_CP006850.1"/>
</dbReference>
<organism evidence="1 2">
    <name type="scientific">Nocardia nova SH22a</name>
    <dbReference type="NCBI Taxonomy" id="1415166"/>
    <lineage>
        <taxon>Bacteria</taxon>
        <taxon>Bacillati</taxon>
        <taxon>Actinomycetota</taxon>
        <taxon>Actinomycetes</taxon>
        <taxon>Mycobacteriales</taxon>
        <taxon>Nocardiaceae</taxon>
        <taxon>Nocardia</taxon>
    </lineage>
</organism>
<evidence type="ECO:0000313" key="2">
    <source>
        <dbReference type="Proteomes" id="UP000019150"/>
    </source>
</evidence>
<sequence length="154" mass="17794">MLVARGRWRRLELTYDDRPAGRLVQRRKRAIAYLPTATLTFNDHSNFYIRAYPVPDGADPLAPPSVPATMTGTTTEIAEYAWTIRAWDRCYRMVQGKGDRYTVTEDGDLLGEGRFTAFFVHRQWLSVPATVPLEHQAFIVWLAYRTFLPRQTDL</sequence>
<dbReference type="EMBL" id="CP006850">
    <property type="protein sequence ID" value="AHH18680.1"/>
    <property type="molecule type" value="Genomic_DNA"/>
</dbReference>
<proteinExistence type="predicted"/>
<dbReference type="AlphaFoldDB" id="W5TH32"/>
<protein>
    <submittedName>
        <fullName evidence="1">Uncharacterized protein</fullName>
    </submittedName>
</protein>